<sequence>MASSSSSSFFDIEPLDSGETCHHAMDICCLCRKRLAGDHDIFMYRGDTPFCSEECRYHQMVRDEVVVRKNKPLKTEQQRHRHETPTAESGRVKLAVDVPVAI</sequence>
<proteinExistence type="inferred from homology"/>
<dbReference type="InterPro" id="IPR044533">
    <property type="entry name" value="FLZ1/2/3"/>
</dbReference>
<accession>A0A0A9CLF9</accession>
<keyword evidence="2" id="KW-0479">Metal-binding</keyword>
<dbReference type="AlphaFoldDB" id="A0A0A9CLF9"/>
<reference evidence="6" key="1">
    <citation type="submission" date="2014-09" db="EMBL/GenBank/DDBJ databases">
        <authorList>
            <person name="Magalhaes I.L.F."/>
            <person name="Oliveira U."/>
            <person name="Santos F.R."/>
            <person name="Vidigal T.H.D.A."/>
            <person name="Brescovit A.D."/>
            <person name="Santos A.J."/>
        </authorList>
    </citation>
    <scope>NUCLEOTIDE SEQUENCE</scope>
    <source>
        <tissue evidence="6">Shoot tissue taken approximately 20 cm above the soil surface</tissue>
    </source>
</reference>
<evidence type="ECO:0000256" key="4">
    <source>
        <dbReference type="SAM" id="MobiDB-lite"/>
    </source>
</evidence>
<protein>
    <recommendedName>
        <fullName evidence="5">FLZ-type domain-containing protein</fullName>
    </recommendedName>
</protein>
<evidence type="ECO:0000256" key="1">
    <source>
        <dbReference type="ARBA" id="ARBA00009374"/>
    </source>
</evidence>
<feature type="domain" description="FLZ-type" evidence="5">
    <location>
        <begin position="23"/>
        <end position="67"/>
    </location>
</feature>
<evidence type="ECO:0000256" key="3">
    <source>
        <dbReference type="PROSITE-ProRule" id="PRU01131"/>
    </source>
</evidence>
<dbReference type="GO" id="GO:0046872">
    <property type="term" value="F:metal ion binding"/>
    <property type="evidence" value="ECO:0007669"/>
    <property type="project" value="UniProtKB-KW"/>
</dbReference>
<feature type="zinc finger region" description="FLZ-type" evidence="3">
    <location>
        <begin position="23"/>
        <end position="67"/>
    </location>
</feature>
<comment type="similarity">
    <text evidence="1">Belongs to the FLZ family.</text>
</comment>
<organism evidence="6">
    <name type="scientific">Arundo donax</name>
    <name type="common">Giant reed</name>
    <name type="synonym">Donax arundinaceus</name>
    <dbReference type="NCBI Taxonomy" id="35708"/>
    <lineage>
        <taxon>Eukaryota</taxon>
        <taxon>Viridiplantae</taxon>
        <taxon>Streptophyta</taxon>
        <taxon>Embryophyta</taxon>
        <taxon>Tracheophyta</taxon>
        <taxon>Spermatophyta</taxon>
        <taxon>Magnoliopsida</taxon>
        <taxon>Liliopsida</taxon>
        <taxon>Poales</taxon>
        <taxon>Poaceae</taxon>
        <taxon>PACMAD clade</taxon>
        <taxon>Arundinoideae</taxon>
        <taxon>Arundineae</taxon>
        <taxon>Arundo</taxon>
    </lineage>
</organism>
<evidence type="ECO:0000313" key="6">
    <source>
        <dbReference type="EMBL" id="JAD74210.1"/>
    </source>
</evidence>
<dbReference type="PANTHER" id="PTHR46057">
    <property type="entry name" value="FCS-LIKE ZINC FINGER 1-RELATED"/>
    <property type="match status" value="1"/>
</dbReference>
<dbReference type="Pfam" id="PF04570">
    <property type="entry name" value="zf-FLZ"/>
    <property type="match status" value="1"/>
</dbReference>
<name>A0A0A9CLF9_ARUDO</name>
<reference evidence="6" key="2">
    <citation type="journal article" date="2015" name="Data Brief">
        <title>Shoot transcriptome of the giant reed, Arundo donax.</title>
        <authorList>
            <person name="Barrero R.A."/>
            <person name="Guerrero F.D."/>
            <person name="Moolhuijzen P."/>
            <person name="Goolsby J.A."/>
            <person name="Tidwell J."/>
            <person name="Bellgard S.E."/>
            <person name="Bellgard M.I."/>
        </authorList>
    </citation>
    <scope>NUCLEOTIDE SEQUENCE</scope>
    <source>
        <tissue evidence="6">Shoot tissue taken approximately 20 cm above the soil surface</tissue>
    </source>
</reference>
<evidence type="ECO:0000256" key="2">
    <source>
        <dbReference type="ARBA" id="ARBA00022723"/>
    </source>
</evidence>
<dbReference type="PANTHER" id="PTHR46057:SF14">
    <property type="entry name" value="OS02G0687200 PROTEIN"/>
    <property type="match status" value="1"/>
</dbReference>
<evidence type="ECO:0000259" key="5">
    <source>
        <dbReference type="PROSITE" id="PS51795"/>
    </source>
</evidence>
<feature type="region of interest" description="Disordered" evidence="4">
    <location>
        <begin position="71"/>
        <end position="90"/>
    </location>
</feature>
<dbReference type="InterPro" id="IPR007650">
    <property type="entry name" value="Zf-FLZ_dom"/>
</dbReference>
<dbReference type="PROSITE" id="PS51795">
    <property type="entry name" value="ZF_FLZ"/>
    <property type="match status" value="1"/>
</dbReference>
<dbReference type="EMBL" id="GBRH01223685">
    <property type="protein sequence ID" value="JAD74210.1"/>
    <property type="molecule type" value="Transcribed_RNA"/>
</dbReference>